<keyword evidence="6" id="KW-0677">Repeat</keyword>
<comment type="subcellular location">
    <subcellularLocation>
        <location evidence="1">Cell membrane</location>
        <topology evidence="1">Multi-pass membrane protein</topology>
    </subcellularLocation>
</comment>
<comment type="caution">
    <text evidence="15">The sequence shown here is derived from an EMBL/GenBank/DDBJ whole genome shotgun (WGS) entry which is preliminary data.</text>
</comment>
<organism evidence="15 16">
    <name type="scientific">Natronomicrosphaera hydrolytica</name>
    <dbReference type="NCBI Taxonomy" id="3242702"/>
    <lineage>
        <taxon>Bacteria</taxon>
        <taxon>Pseudomonadati</taxon>
        <taxon>Planctomycetota</taxon>
        <taxon>Phycisphaerae</taxon>
        <taxon>Phycisphaerales</taxon>
        <taxon>Phycisphaeraceae</taxon>
        <taxon>Natronomicrosphaera</taxon>
    </lineage>
</organism>
<dbReference type="NCBIfam" id="TIGR04265">
    <property type="entry name" value="bac_cardiolipin"/>
    <property type="match status" value="1"/>
</dbReference>
<keyword evidence="2" id="KW-1003">Cell membrane</keyword>
<feature type="transmembrane region" description="Helical" evidence="13">
    <location>
        <begin position="6"/>
        <end position="24"/>
    </location>
</feature>
<evidence type="ECO:0000256" key="12">
    <source>
        <dbReference type="NCBIfam" id="TIGR04265"/>
    </source>
</evidence>
<dbReference type="PROSITE" id="PS50035">
    <property type="entry name" value="PLD"/>
    <property type="match status" value="2"/>
</dbReference>
<evidence type="ECO:0000256" key="6">
    <source>
        <dbReference type="ARBA" id="ARBA00022737"/>
    </source>
</evidence>
<keyword evidence="9 13" id="KW-0472">Membrane</keyword>
<keyword evidence="5 13" id="KW-0812">Transmembrane</keyword>
<feature type="domain" description="PLD phosphodiesterase" evidence="14">
    <location>
        <begin position="215"/>
        <end position="242"/>
    </location>
</feature>
<evidence type="ECO:0000256" key="8">
    <source>
        <dbReference type="ARBA" id="ARBA00023098"/>
    </source>
</evidence>
<name>A0ABV4U9V4_9BACT</name>
<evidence type="ECO:0000256" key="11">
    <source>
        <dbReference type="ARBA" id="ARBA00023264"/>
    </source>
</evidence>
<keyword evidence="4" id="KW-0808">Transferase</keyword>
<dbReference type="Gene3D" id="3.30.870.10">
    <property type="entry name" value="Endonuclease Chain A"/>
    <property type="match status" value="2"/>
</dbReference>
<reference evidence="15 16" key="1">
    <citation type="submission" date="2024-08" db="EMBL/GenBank/DDBJ databases">
        <title>Whole-genome sequencing of halo(alkali)philic microorganisms from hypersaline lakes.</title>
        <authorList>
            <person name="Sorokin D.Y."/>
            <person name="Merkel A.Y."/>
            <person name="Messina E."/>
            <person name="Yakimov M."/>
        </authorList>
    </citation>
    <scope>NUCLEOTIDE SEQUENCE [LARGE SCALE GENOMIC DNA]</scope>
    <source>
        <strain evidence="15 16">AB-hyl4</strain>
    </source>
</reference>
<evidence type="ECO:0000256" key="2">
    <source>
        <dbReference type="ARBA" id="ARBA00022475"/>
    </source>
</evidence>
<keyword evidence="10" id="KW-0594">Phospholipid biosynthesis</keyword>
<evidence type="ECO:0000256" key="1">
    <source>
        <dbReference type="ARBA" id="ARBA00004651"/>
    </source>
</evidence>
<keyword evidence="8" id="KW-0443">Lipid metabolism</keyword>
<gene>
    <name evidence="15" type="primary">cls</name>
    <name evidence="15" type="ORF">ACERK3_16015</name>
</gene>
<dbReference type="InterPro" id="IPR025202">
    <property type="entry name" value="PLD-like_dom"/>
</dbReference>
<feature type="transmembrane region" description="Helical" evidence="13">
    <location>
        <begin position="36"/>
        <end position="59"/>
    </location>
</feature>
<dbReference type="EC" id="2.7.8.-" evidence="12"/>
<dbReference type="CDD" id="cd09152">
    <property type="entry name" value="PLDc_EcCLS_like_1"/>
    <property type="match status" value="1"/>
</dbReference>
<dbReference type="SMART" id="SM00155">
    <property type="entry name" value="PLDc"/>
    <property type="match status" value="2"/>
</dbReference>
<dbReference type="InterPro" id="IPR027379">
    <property type="entry name" value="CLS_N"/>
</dbReference>
<evidence type="ECO:0000256" key="7">
    <source>
        <dbReference type="ARBA" id="ARBA00022989"/>
    </source>
</evidence>
<dbReference type="InterPro" id="IPR001736">
    <property type="entry name" value="PLipase_D/transphosphatidylase"/>
</dbReference>
<dbReference type="Proteomes" id="UP001575105">
    <property type="component" value="Unassembled WGS sequence"/>
</dbReference>
<sequence length="477" mass="52978">MTTILFWLPLVEWAIRVVMVVVILRRRMQPITSLAWLSVIFFLPIVGMLVYLMIGVSYLGRRRARDRRAVAGVGRLPEAMAEAESYATMAELMPEQRNMIVQAEQISGNPILRGNKVELIDANDTLIDALVADIDAAKHHVHIVFYIFWADTVGVRVCDALKRAAKRGVACRVLADAAGSRPLFRSAAASEMIDAGVELHPALPVTPWRRKLSRIDLRNHRKIAVVDGEVAYSGSHNIVEEEYGHKRAGAWVDLSGRFTGPIVTQFQMVFLEDWAFDVGQRLEGDDLFPPIASVGEVAAQVVPTGPSHEAETFRRVLIAALNAARHRIVLTTPYLVPDEPTMLALSMAASRGAEVSVIVPAKSDHPIVSAAGRWYFEQLLEAGIDLYQYHGGMLHAKTITVDETFALLGSANLDIRSFNLNFEINVLLYGPDITSELRCAQQRYLSRSTPVTLEGWRRRPWTKQYPEAAAALLSPLL</sequence>
<dbReference type="Pfam" id="PF13396">
    <property type="entry name" value="PLDc_N"/>
    <property type="match status" value="1"/>
</dbReference>
<keyword evidence="3" id="KW-0444">Lipid biosynthesis</keyword>
<proteinExistence type="predicted"/>
<dbReference type="EMBL" id="JBGUBD010000012">
    <property type="protein sequence ID" value="MFA9479793.1"/>
    <property type="molecule type" value="Genomic_DNA"/>
</dbReference>
<evidence type="ECO:0000256" key="9">
    <source>
        <dbReference type="ARBA" id="ARBA00023136"/>
    </source>
</evidence>
<evidence type="ECO:0000313" key="15">
    <source>
        <dbReference type="EMBL" id="MFA9479793.1"/>
    </source>
</evidence>
<evidence type="ECO:0000256" key="13">
    <source>
        <dbReference type="SAM" id="Phobius"/>
    </source>
</evidence>
<dbReference type="CDD" id="cd09158">
    <property type="entry name" value="PLDc_EcCLS_like_2"/>
    <property type="match status" value="1"/>
</dbReference>
<evidence type="ECO:0000256" key="5">
    <source>
        <dbReference type="ARBA" id="ARBA00022692"/>
    </source>
</evidence>
<dbReference type="InterPro" id="IPR022924">
    <property type="entry name" value="Cardiolipin_synthase"/>
</dbReference>
<keyword evidence="7 13" id="KW-1133">Transmembrane helix</keyword>
<dbReference type="PANTHER" id="PTHR21248">
    <property type="entry name" value="CARDIOLIPIN SYNTHASE"/>
    <property type="match status" value="1"/>
</dbReference>
<evidence type="ECO:0000256" key="3">
    <source>
        <dbReference type="ARBA" id="ARBA00022516"/>
    </source>
</evidence>
<keyword evidence="16" id="KW-1185">Reference proteome</keyword>
<dbReference type="SUPFAM" id="SSF56024">
    <property type="entry name" value="Phospholipase D/nuclease"/>
    <property type="match status" value="2"/>
</dbReference>
<feature type="domain" description="PLD phosphodiesterase" evidence="14">
    <location>
        <begin position="390"/>
        <end position="417"/>
    </location>
</feature>
<evidence type="ECO:0000313" key="16">
    <source>
        <dbReference type="Proteomes" id="UP001575105"/>
    </source>
</evidence>
<evidence type="ECO:0000256" key="4">
    <source>
        <dbReference type="ARBA" id="ARBA00022679"/>
    </source>
</evidence>
<protein>
    <recommendedName>
        <fullName evidence="12">Cardiolipin synthase</fullName>
        <ecNumber evidence="12">2.7.8.-</ecNumber>
    </recommendedName>
</protein>
<dbReference type="PANTHER" id="PTHR21248:SF22">
    <property type="entry name" value="PHOSPHOLIPASE D"/>
    <property type="match status" value="1"/>
</dbReference>
<evidence type="ECO:0000259" key="14">
    <source>
        <dbReference type="PROSITE" id="PS50035"/>
    </source>
</evidence>
<accession>A0ABV4U9V4</accession>
<evidence type="ECO:0000256" key="10">
    <source>
        <dbReference type="ARBA" id="ARBA00023209"/>
    </source>
</evidence>
<keyword evidence="11" id="KW-1208">Phospholipid metabolism</keyword>
<dbReference type="Pfam" id="PF13091">
    <property type="entry name" value="PLDc_2"/>
    <property type="match status" value="2"/>
</dbReference>
<dbReference type="RefSeq" id="WP_425346718.1">
    <property type="nucleotide sequence ID" value="NZ_JBGUBD010000012.1"/>
</dbReference>